<reference evidence="1" key="1">
    <citation type="submission" date="2015-12" db="EMBL/GenBank/DDBJ databases">
        <title>Gene expression during late stages of embryo sac development: a critical building block for successful pollen-pistil interactions.</title>
        <authorList>
            <person name="Liu Y."/>
            <person name="Joly V."/>
            <person name="Sabar M."/>
            <person name="Matton D.P."/>
        </authorList>
    </citation>
    <scope>NUCLEOTIDE SEQUENCE</scope>
</reference>
<dbReference type="EMBL" id="GEDG01033206">
    <property type="protein sequence ID" value="JAP10389.1"/>
    <property type="molecule type" value="Transcribed_RNA"/>
</dbReference>
<proteinExistence type="predicted"/>
<accession>A0A0V0GQD4</accession>
<feature type="non-terminal residue" evidence="1">
    <location>
        <position position="1"/>
    </location>
</feature>
<organism evidence="1">
    <name type="scientific">Solanum chacoense</name>
    <name type="common">Chaco potato</name>
    <dbReference type="NCBI Taxonomy" id="4108"/>
    <lineage>
        <taxon>Eukaryota</taxon>
        <taxon>Viridiplantae</taxon>
        <taxon>Streptophyta</taxon>
        <taxon>Embryophyta</taxon>
        <taxon>Tracheophyta</taxon>
        <taxon>Spermatophyta</taxon>
        <taxon>Magnoliopsida</taxon>
        <taxon>eudicotyledons</taxon>
        <taxon>Gunneridae</taxon>
        <taxon>Pentapetalae</taxon>
        <taxon>asterids</taxon>
        <taxon>lamiids</taxon>
        <taxon>Solanales</taxon>
        <taxon>Solanaceae</taxon>
        <taxon>Solanoideae</taxon>
        <taxon>Solaneae</taxon>
        <taxon>Solanum</taxon>
    </lineage>
</organism>
<sequence>DVVVEYDKYQFVSLRAQKIYYVDLMKKKLLSEKGISLDKVEEILPTFHQRLMSCSWICLQLNLVGKVSDV</sequence>
<evidence type="ECO:0000313" key="1">
    <source>
        <dbReference type="EMBL" id="JAP10389.1"/>
    </source>
</evidence>
<dbReference type="AlphaFoldDB" id="A0A0V0GQD4"/>
<protein>
    <submittedName>
        <fullName evidence="1">Putative ovule protein</fullName>
    </submittedName>
</protein>
<name>A0A0V0GQD4_SOLCH</name>